<dbReference type="InterPro" id="IPR037197">
    <property type="entry name" value="WWE_dom_sf"/>
</dbReference>
<evidence type="ECO:0000256" key="1">
    <source>
        <dbReference type="ARBA" id="ARBA00004123"/>
    </source>
</evidence>
<evidence type="ECO:0000256" key="11">
    <source>
        <dbReference type="PROSITE-ProRule" id="PRU00723"/>
    </source>
</evidence>
<keyword evidence="8 11" id="KW-0862">Zinc</keyword>
<evidence type="ECO:0000256" key="9">
    <source>
        <dbReference type="ARBA" id="ARBA00023242"/>
    </source>
</evidence>
<dbReference type="SUPFAM" id="SSF117839">
    <property type="entry name" value="WWE domain"/>
    <property type="match status" value="1"/>
</dbReference>
<evidence type="ECO:0000256" key="8">
    <source>
        <dbReference type="ARBA" id="ARBA00022833"/>
    </source>
</evidence>
<dbReference type="PROSITE" id="PS50918">
    <property type="entry name" value="WWE"/>
    <property type="match status" value="1"/>
</dbReference>
<feature type="zinc finger region" description="C3H1-type" evidence="11">
    <location>
        <begin position="294"/>
        <end position="316"/>
    </location>
</feature>
<dbReference type="SMART" id="SM00678">
    <property type="entry name" value="WWE"/>
    <property type="match status" value="1"/>
</dbReference>
<feature type="compositionally biased region" description="Low complexity" evidence="12">
    <location>
        <begin position="719"/>
        <end position="745"/>
    </location>
</feature>
<dbReference type="GO" id="GO:0005634">
    <property type="term" value="C:nucleus"/>
    <property type="evidence" value="ECO:0007669"/>
    <property type="project" value="UniProtKB-SubCell"/>
</dbReference>
<evidence type="ECO:0000256" key="4">
    <source>
        <dbReference type="ARBA" id="ARBA00022553"/>
    </source>
</evidence>
<dbReference type="Gene3D" id="3.30.720.50">
    <property type="match status" value="1"/>
</dbReference>
<comment type="subcellular location">
    <subcellularLocation>
        <location evidence="2">Cytoplasm</location>
    </subcellularLocation>
    <subcellularLocation>
        <location evidence="1">Nucleus</location>
    </subcellularLocation>
</comment>
<dbReference type="Gene3D" id="3.90.228.10">
    <property type="match status" value="1"/>
</dbReference>
<dbReference type="PANTHER" id="PTHR45740">
    <property type="entry name" value="POLY [ADP-RIBOSE] POLYMERASE"/>
    <property type="match status" value="1"/>
</dbReference>
<feature type="region of interest" description="Disordered" evidence="12">
    <location>
        <begin position="710"/>
        <end position="748"/>
    </location>
</feature>
<keyword evidence="5 11" id="KW-0479">Metal-binding</keyword>
<dbReference type="PANTHER" id="PTHR45740:SF2">
    <property type="entry name" value="POLY [ADP-RIBOSE] POLYMERASE"/>
    <property type="match status" value="1"/>
</dbReference>
<feature type="compositionally biased region" description="Low complexity" evidence="12">
    <location>
        <begin position="114"/>
        <end position="148"/>
    </location>
</feature>
<dbReference type="InterPro" id="IPR051712">
    <property type="entry name" value="ARTD-AVP"/>
</dbReference>
<sequence>MGDQGRGQGRGRGRGHSQTIKNLERAAADIQNMLQKMNTDDKGSGSGGYKKRGGGSRGSKSLMDLSGQGSQHCGREPNPCPPGPPNQPFNYPGPPNPEYHHYGSPRPYQHPSNQGHYHQGPPGQGDYYQGPPGPRPYHQGPPGQGHYHSVPPGQGAYPRSYSEGPPNQYPQPPPSYEESMGQYDRKPPPLMQTKYKGQRKAPNQEASKPVHAQELVKALAMFEGQMADSEVISRQIESSIEEVEKVVRQRKDIFAHIKDGNKMMVELVPNIKLCTHYLSENGCTARDSCKALHLCRNFIMTRCDLGPSCTFGHKLDTNHNNSILSKLYLDLIKTHNLLLIIKKVCRGNAPPKVCGYYSTKGGCRKKDNCKFLHICKDFVMNDGKCPTKNCPFNHQLTNKQCKAVLIQHGMSTNESIRDILLKVKQHHERSAGCHSSPAPKQGTKNRKEEESEDSEDSDSDSSQEDSDNASVKRKTNKTRGKTKEKGSESKRKKATIRSTDFCGDVEIPEICIYAVNNKCLNEKRGCKYLHAKSLFHWQVKKDNKWYNFRIFQSKALESTYRDVSKNSITLPHIDAAKLVTDDKNILEILGPNTWTANFREMCIGDPAGKQLKIRRVATPSSALSALPQATVYDWYFEDEQGKWIRYGDVNSSGKQDLVCKITSEDIEKQYVTDSSTTMVISNSRFNYKIDFAAMTQTNLSSTKVREIRRRPTRLSYQKTGTTTDAPGTASPAAAPTSSDSSSLPAHWQPMKSQQPYCLVTLNPNSTEFQDVCKSIKLMIPTAKICEVRRLQNEYLWRLFHYKKADLANRYDDVTMNVQQLYHGTDPDFIDAICKENIDGRRYANVKDKYGKGTYFSNSSAVARTYCTPDSQGHLFMILAEVIIGYVTLGNKNLNKPPLNNLTNHPYDTTVDSMTAPTVFIKYYKEEYYPEYIIEFTA</sequence>
<dbReference type="PROSITE" id="PS50103">
    <property type="entry name" value="ZF_C3H1"/>
    <property type="match status" value="2"/>
</dbReference>
<evidence type="ECO:0000256" key="6">
    <source>
        <dbReference type="ARBA" id="ARBA00022737"/>
    </source>
</evidence>
<evidence type="ECO:0000256" key="10">
    <source>
        <dbReference type="ARBA" id="ARBA00024347"/>
    </source>
</evidence>
<dbReference type="InterPro" id="IPR012317">
    <property type="entry name" value="Poly(ADP-ribose)pol_cat_dom"/>
</dbReference>
<dbReference type="SUPFAM" id="SSF56399">
    <property type="entry name" value="ADP-ribosylation"/>
    <property type="match status" value="1"/>
</dbReference>
<feature type="region of interest" description="Disordered" evidence="12">
    <location>
        <begin position="1"/>
        <end position="210"/>
    </location>
</feature>
<dbReference type="Pfam" id="PF00644">
    <property type="entry name" value="PARP"/>
    <property type="match status" value="1"/>
</dbReference>
<feature type="compositionally biased region" description="Acidic residues" evidence="12">
    <location>
        <begin position="450"/>
        <end position="467"/>
    </location>
</feature>
<dbReference type="PROSITE" id="PS51059">
    <property type="entry name" value="PARP_CATALYTIC"/>
    <property type="match status" value="1"/>
</dbReference>
<evidence type="ECO:0000256" key="2">
    <source>
        <dbReference type="ARBA" id="ARBA00004496"/>
    </source>
</evidence>
<dbReference type="GO" id="GO:0008270">
    <property type="term" value="F:zinc ion binding"/>
    <property type="evidence" value="ECO:0007669"/>
    <property type="project" value="UniProtKB-KW"/>
</dbReference>
<evidence type="ECO:0000256" key="3">
    <source>
        <dbReference type="ARBA" id="ARBA00022490"/>
    </source>
</evidence>
<protein>
    <recommendedName>
        <fullName evidence="17">Poly [ADP-ribose] polymerase</fullName>
    </recommendedName>
</protein>
<feature type="compositionally biased region" description="Pro residues" evidence="12">
    <location>
        <begin position="78"/>
        <end position="97"/>
    </location>
</feature>
<dbReference type="Gene3D" id="3.30.1370.210">
    <property type="match status" value="1"/>
</dbReference>
<feature type="domain" description="WWE" evidence="14">
    <location>
        <begin position="620"/>
        <end position="709"/>
    </location>
</feature>
<evidence type="ECO:0000256" key="5">
    <source>
        <dbReference type="ARBA" id="ARBA00022723"/>
    </source>
</evidence>
<keyword evidence="3" id="KW-0963">Cytoplasm</keyword>
<keyword evidence="7 11" id="KW-0863">Zinc-finger</keyword>
<dbReference type="InterPro" id="IPR057602">
    <property type="entry name" value="Zfn-CCCH_PARP12"/>
</dbReference>
<dbReference type="GO" id="GO:0005737">
    <property type="term" value="C:cytoplasm"/>
    <property type="evidence" value="ECO:0007669"/>
    <property type="project" value="UniProtKB-SubCell"/>
</dbReference>
<evidence type="ECO:0000313" key="16">
    <source>
        <dbReference type="EMBL" id="JAI61335.1"/>
    </source>
</evidence>
<evidence type="ECO:0000259" key="13">
    <source>
        <dbReference type="PROSITE" id="PS50103"/>
    </source>
</evidence>
<evidence type="ECO:0000259" key="14">
    <source>
        <dbReference type="PROSITE" id="PS50918"/>
    </source>
</evidence>
<dbReference type="InterPro" id="IPR018123">
    <property type="entry name" value="WWE-dom_subgr"/>
</dbReference>
<dbReference type="EMBL" id="GDRN01085542">
    <property type="protein sequence ID" value="JAI61335.1"/>
    <property type="molecule type" value="Transcribed_RNA"/>
</dbReference>
<name>A0A0P4WAT0_SCYOL</name>
<keyword evidence="9" id="KW-0539">Nucleus</keyword>
<dbReference type="GO" id="GO:1990404">
    <property type="term" value="F:NAD+-protein mono-ADP-ribosyltransferase activity"/>
    <property type="evidence" value="ECO:0007669"/>
    <property type="project" value="TreeGrafter"/>
</dbReference>
<comment type="similarity">
    <text evidence="10">Belongs to the ARTD/PARP family.</text>
</comment>
<keyword evidence="4" id="KW-0597">Phosphoprotein</keyword>
<dbReference type="Pfam" id="PF25261">
    <property type="entry name" value="zf-CCCH_PARP12"/>
    <property type="match status" value="1"/>
</dbReference>
<dbReference type="GO" id="GO:0003950">
    <property type="term" value="F:NAD+ poly-ADP-ribosyltransferase activity"/>
    <property type="evidence" value="ECO:0007669"/>
    <property type="project" value="InterPro"/>
</dbReference>
<organism evidence="16">
    <name type="scientific">Scylla olivacea</name>
    <name type="common">Orange mud crab</name>
    <name type="synonym">Cancer olivacea</name>
    <dbReference type="NCBI Taxonomy" id="85551"/>
    <lineage>
        <taxon>Eukaryota</taxon>
        <taxon>Metazoa</taxon>
        <taxon>Ecdysozoa</taxon>
        <taxon>Arthropoda</taxon>
        <taxon>Crustacea</taxon>
        <taxon>Multicrustacea</taxon>
        <taxon>Malacostraca</taxon>
        <taxon>Eumalacostraca</taxon>
        <taxon>Eucarida</taxon>
        <taxon>Decapoda</taxon>
        <taxon>Pleocyemata</taxon>
        <taxon>Brachyura</taxon>
        <taxon>Eubrachyura</taxon>
        <taxon>Portunoidea</taxon>
        <taxon>Portunidae</taxon>
        <taxon>Portuninae</taxon>
        <taxon>Scylla</taxon>
    </lineage>
</organism>
<feature type="domain" description="C3H1-type" evidence="13">
    <location>
        <begin position="348"/>
        <end position="376"/>
    </location>
</feature>
<accession>A0A0P4WAT0</accession>
<dbReference type="Pfam" id="PF02825">
    <property type="entry name" value="WWE"/>
    <property type="match status" value="1"/>
</dbReference>
<evidence type="ECO:0000256" key="7">
    <source>
        <dbReference type="ARBA" id="ARBA00022771"/>
    </source>
</evidence>
<proteinExistence type="inferred from homology"/>
<feature type="domain" description="C3H1-type" evidence="13">
    <location>
        <begin position="294"/>
        <end position="316"/>
    </location>
</feature>
<feature type="zinc finger region" description="C3H1-type" evidence="11">
    <location>
        <begin position="348"/>
        <end position="376"/>
    </location>
</feature>
<keyword evidence="6" id="KW-0677">Repeat</keyword>
<feature type="region of interest" description="Disordered" evidence="12">
    <location>
        <begin position="428"/>
        <end position="493"/>
    </location>
</feature>
<feature type="compositionally biased region" description="Basic residues" evidence="12">
    <location>
        <begin position="471"/>
        <end position="480"/>
    </location>
</feature>
<evidence type="ECO:0000259" key="15">
    <source>
        <dbReference type="PROSITE" id="PS51059"/>
    </source>
</evidence>
<dbReference type="SMART" id="SM00356">
    <property type="entry name" value="ZnF_C3H1"/>
    <property type="match status" value="2"/>
</dbReference>
<reference evidence="16" key="1">
    <citation type="submission" date="2015-09" db="EMBL/GenBank/DDBJ databases">
        <title>Scylla olivacea transcriptome.</title>
        <authorList>
            <person name="Ikhwanuddin M."/>
        </authorList>
    </citation>
    <scope>NUCLEOTIDE SEQUENCE</scope>
</reference>
<dbReference type="InterPro" id="IPR000571">
    <property type="entry name" value="Znf_CCCH"/>
</dbReference>
<feature type="domain" description="PARP catalytic" evidence="15">
    <location>
        <begin position="743"/>
        <end position="937"/>
    </location>
</feature>
<evidence type="ECO:0008006" key="17">
    <source>
        <dbReference type="Google" id="ProtNLM"/>
    </source>
</evidence>
<evidence type="ECO:0000256" key="12">
    <source>
        <dbReference type="SAM" id="MobiDB-lite"/>
    </source>
</evidence>
<dbReference type="InterPro" id="IPR004170">
    <property type="entry name" value="WWE_dom"/>
</dbReference>
<dbReference type="AlphaFoldDB" id="A0A0P4WAT0"/>